<proteinExistence type="predicted"/>
<keyword evidence="1" id="KW-0472">Membrane</keyword>
<keyword evidence="1" id="KW-0812">Transmembrane</keyword>
<dbReference type="EMBL" id="BIMN01000002">
    <property type="protein sequence ID" value="GCE63586.1"/>
    <property type="molecule type" value="Genomic_DNA"/>
</dbReference>
<dbReference type="Proteomes" id="UP000324831">
    <property type="component" value="Unassembled WGS sequence"/>
</dbReference>
<reference evidence="2 3" key="1">
    <citation type="submission" date="2019-01" db="EMBL/GenBank/DDBJ databases">
        <title>Draft genome sequences of Candidatus Mycoplasma haemohominis SWG34-3 identified from a patient with pyrexia, anemia and liver dysfunction.</title>
        <authorList>
            <person name="Sekizuka T."/>
            <person name="Hattori N."/>
            <person name="Katano H."/>
            <person name="Takuma T."/>
            <person name="Ito T."/>
            <person name="Arai N."/>
            <person name="Yanai R."/>
            <person name="Ishii S."/>
            <person name="Miura Y."/>
            <person name="Tokunaga T."/>
            <person name="Watanabe H."/>
            <person name="Nomura N."/>
            <person name="Eguchi J."/>
            <person name="Arai T."/>
            <person name="Hasegawa H."/>
            <person name="Nakamaki T."/>
            <person name="Wakita T."/>
            <person name="Niki Y."/>
            <person name="Kuroda M."/>
        </authorList>
    </citation>
    <scope>NUCLEOTIDE SEQUENCE [LARGE SCALE GENOMIC DNA]</scope>
    <source>
        <strain evidence="2">SWG34-3</strain>
    </source>
</reference>
<feature type="transmembrane region" description="Helical" evidence="1">
    <location>
        <begin position="12"/>
        <end position="34"/>
    </location>
</feature>
<evidence type="ECO:0000313" key="2">
    <source>
        <dbReference type="EMBL" id="GCE63586.1"/>
    </source>
</evidence>
<comment type="caution">
    <text evidence="2">The sequence shown here is derived from an EMBL/GenBank/DDBJ whole genome shotgun (WGS) entry which is preliminary data.</text>
</comment>
<protein>
    <submittedName>
        <fullName evidence="2">Uncharacterized protein</fullName>
    </submittedName>
</protein>
<keyword evidence="1" id="KW-1133">Transmembrane helix</keyword>
<evidence type="ECO:0000256" key="1">
    <source>
        <dbReference type="SAM" id="Phobius"/>
    </source>
</evidence>
<gene>
    <name evidence="2" type="ORF">MHSWG343_05830</name>
</gene>
<dbReference type="AlphaFoldDB" id="A0A478FT71"/>
<evidence type="ECO:0000313" key="3">
    <source>
        <dbReference type="Proteomes" id="UP000324831"/>
    </source>
</evidence>
<sequence>MIKEHRLLFSRWFTAVGVPTLVTGSVGGGIKLYFRNFDPNAIYGLSLLDSETNQKPKKTFLEVIQERNLTPISDKTQSEQIQTVLLHRLDAHLTSFGTQDNEFFEGSKKITLEKQEHKIEGTSIAETGREIKFELQPWKKPNASRHKQACTEALKKTYDGEKDTEKLNKLIKWCTVIDSNRELLTRSGFRPLDTTSGKDDDHWRKIIAGGWLTSKKNENDNKIYKYWEQQAFFDDAALKQLLGEKLEQEIKTESDVKEVHINLVKEKCKVALNLAPKMDTFPLSTFFYKGIKESDKSKYKVDNFFEAAFFCVEPMKAEDYIKTVLHANVRPVDSKDAGSGNRICSIESTQNYDWYTYQPAEGKGFWCGVRELYAGHGSTHK</sequence>
<organism evidence="2 3">
    <name type="scientific">Candidatus Mycoplasma haematohominis</name>
    <dbReference type="NCBI Taxonomy" id="1494318"/>
    <lineage>
        <taxon>Bacteria</taxon>
        <taxon>Bacillati</taxon>
        <taxon>Mycoplasmatota</taxon>
        <taxon>Mollicutes</taxon>
        <taxon>Mycoplasmataceae</taxon>
        <taxon>Mycoplasma</taxon>
    </lineage>
</organism>
<name>A0A478FT71_9MOLU</name>
<accession>A0A478FT71</accession>